<dbReference type="InterPro" id="IPR000253">
    <property type="entry name" value="FHA_dom"/>
</dbReference>
<dbReference type="EMBL" id="CP016279">
    <property type="protein sequence ID" value="ANP48863.1"/>
    <property type="molecule type" value="Genomic_DNA"/>
</dbReference>
<dbReference type="InterPro" id="IPR008984">
    <property type="entry name" value="SMAD_FHA_dom_sf"/>
</dbReference>
<dbReference type="SUPFAM" id="SSF49879">
    <property type="entry name" value="SMAD/FHA domain"/>
    <property type="match status" value="1"/>
</dbReference>
<organism evidence="3 4">
    <name type="scientific">Streptomyces griseochromogenes</name>
    <dbReference type="NCBI Taxonomy" id="68214"/>
    <lineage>
        <taxon>Bacteria</taxon>
        <taxon>Bacillati</taxon>
        <taxon>Actinomycetota</taxon>
        <taxon>Actinomycetes</taxon>
        <taxon>Kitasatosporales</taxon>
        <taxon>Streptomycetaceae</taxon>
        <taxon>Streptomyces</taxon>
    </lineage>
</organism>
<evidence type="ECO:0000313" key="3">
    <source>
        <dbReference type="EMBL" id="ANP48863.1"/>
    </source>
</evidence>
<dbReference type="RefSeq" id="WP_067299835.1">
    <property type="nucleotide sequence ID" value="NZ_JBIRRS010000009.1"/>
</dbReference>
<dbReference type="KEGG" id="sgs:AVL59_04105"/>
<evidence type="ECO:0000256" key="1">
    <source>
        <dbReference type="ARBA" id="ARBA00022553"/>
    </source>
</evidence>
<feature type="domain" description="FHA" evidence="2">
    <location>
        <begin position="21"/>
        <end position="73"/>
    </location>
</feature>
<proteinExistence type="predicted"/>
<accession>A0A1B1AQN2</accession>
<dbReference type="PROSITE" id="PS50006">
    <property type="entry name" value="FHA_DOMAIN"/>
    <property type="match status" value="1"/>
</dbReference>
<evidence type="ECO:0000259" key="2">
    <source>
        <dbReference type="PROSITE" id="PS50006"/>
    </source>
</evidence>
<dbReference type="Proteomes" id="UP000092659">
    <property type="component" value="Chromosome"/>
</dbReference>
<name>A0A1B1AQN2_9ACTN</name>
<gene>
    <name evidence="3" type="ORF">AVL59_04105</name>
</gene>
<dbReference type="STRING" id="68214.AVL59_04105"/>
<dbReference type="SMART" id="SM00240">
    <property type="entry name" value="FHA"/>
    <property type="match status" value="1"/>
</dbReference>
<protein>
    <recommendedName>
        <fullName evidence="2">FHA domain-containing protein</fullName>
    </recommendedName>
</protein>
<evidence type="ECO:0000313" key="4">
    <source>
        <dbReference type="Proteomes" id="UP000092659"/>
    </source>
</evidence>
<reference evidence="3 4" key="1">
    <citation type="submission" date="2016-06" db="EMBL/GenBank/DDBJ databases">
        <title>Complete genome sequence of Streptomyces griseochromogenes ATCC 14511, the Blasticidin S producer.</title>
        <authorList>
            <person name="Wu L."/>
        </authorList>
    </citation>
    <scope>NUCLEOTIDE SEQUENCE [LARGE SCALE GENOMIC DNA]</scope>
    <source>
        <strain evidence="3 4">ATCC 14511</strain>
    </source>
</reference>
<dbReference type="Gene3D" id="2.60.200.20">
    <property type="match status" value="1"/>
</dbReference>
<dbReference type="Pfam" id="PF00498">
    <property type="entry name" value="FHA"/>
    <property type="match status" value="1"/>
</dbReference>
<keyword evidence="1" id="KW-0597">Phosphoprotein</keyword>
<sequence length="103" mass="11392">MRGLRLEFGAGVVRVPVGGRVLLGRRDEGSSMVLNAHRNLSRTHATVGVDEDGTAWIRDEDSTNGTFLDDRRLTPHARTTFRPGARLRLAKDVEARVVLDGDR</sequence>
<dbReference type="AlphaFoldDB" id="A0A1B1AQN2"/>